<accession>A0A5R9G3V6</accession>
<sequence>MDNGWSPELIEPFVGKSVLVSIQGPAGEAVGKPVPKRVAKIVEDGAYVKVYFDAATFVAVPRRGAASVTNESFTAVDETKELTYKMTLCKSWLV</sequence>
<dbReference type="OrthoDB" id="2618305at2"/>
<organism evidence="1 2">
    <name type="scientific">Paenibacillus antri</name>
    <dbReference type="NCBI Taxonomy" id="2582848"/>
    <lineage>
        <taxon>Bacteria</taxon>
        <taxon>Bacillati</taxon>
        <taxon>Bacillota</taxon>
        <taxon>Bacilli</taxon>
        <taxon>Bacillales</taxon>
        <taxon>Paenibacillaceae</taxon>
        <taxon>Paenibacillus</taxon>
    </lineage>
</organism>
<name>A0A5R9G3V6_9BACL</name>
<dbReference type="EMBL" id="VCIW01000015">
    <property type="protein sequence ID" value="TLS50451.1"/>
    <property type="molecule type" value="Genomic_DNA"/>
</dbReference>
<protein>
    <submittedName>
        <fullName evidence="1">Uncharacterized protein</fullName>
    </submittedName>
</protein>
<dbReference type="Proteomes" id="UP000309676">
    <property type="component" value="Unassembled WGS sequence"/>
</dbReference>
<dbReference type="AlphaFoldDB" id="A0A5R9G3V6"/>
<dbReference type="RefSeq" id="WP_138196188.1">
    <property type="nucleotide sequence ID" value="NZ_VCIW01000015.1"/>
</dbReference>
<evidence type="ECO:0000313" key="2">
    <source>
        <dbReference type="Proteomes" id="UP000309676"/>
    </source>
</evidence>
<evidence type="ECO:0000313" key="1">
    <source>
        <dbReference type="EMBL" id="TLS50451.1"/>
    </source>
</evidence>
<reference evidence="1 2" key="1">
    <citation type="submission" date="2019-05" db="EMBL/GenBank/DDBJ databases">
        <authorList>
            <person name="Narsing Rao M.P."/>
            <person name="Li W.J."/>
        </authorList>
    </citation>
    <scope>NUCLEOTIDE SEQUENCE [LARGE SCALE GENOMIC DNA]</scope>
    <source>
        <strain evidence="1 2">SYSU_K30003</strain>
    </source>
</reference>
<keyword evidence="2" id="KW-1185">Reference proteome</keyword>
<proteinExistence type="predicted"/>
<comment type="caution">
    <text evidence="1">The sequence shown here is derived from an EMBL/GenBank/DDBJ whole genome shotgun (WGS) entry which is preliminary data.</text>
</comment>
<gene>
    <name evidence="1" type="ORF">FE782_20745</name>
</gene>